<dbReference type="InterPro" id="IPR010846">
    <property type="entry name" value="AmiA-like"/>
</dbReference>
<dbReference type="Gene3D" id="1.10.3670.10">
    <property type="entry name" value="Putative xylanase like domain"/>
    <property type="match status" value="1"/>
</dbReference>
<organism evidence="1 2">
    <name type="scientific">Nocardia vinacea</name>
    <dbReference type="NCBI Taxonomy" id="96468"/>
    <lineage>
        <taxon>Bacteria</taxon>
        <taxon>Bacillati</taxon>
        <taxon>Actinomycetota</taxon>
        <taxon>Actinomycetes</taxon>
        <taxon>Mycobacteriales</taxon>
        <taxon>Nocardiaceae</taxon>
        <taxon>Nocardia</taxon>
    </lineage>
</organism>
<dbReference type="RefSeq" id="WP_327095960.1">
    <property type="nucleotide sequence ID" value="NZ_CP109149.1"/>
</dbReference>
<name>A0ABZ1YHH5_9NOCA</name>
<evidence type="ECO:0000313" key="2">
    <source>
        <dbReference type="Proteomes" id="UP001432062"/>
    </source>
</evidence>
<protein>
    <submittedName>
        <fullName evidence="1">DUF1460 domain-containing protein</fullName>
    </submittedName>
</protein>
<reference evidence="1" key="1">
    <citation type="submission" date="2022-10" db="EMBL/GenBank/DDBJ databases">
        <title>The complete genomes of actinobacterial strains from the NBC collection.</title>
        <authorList>
            <person name="Joergensen T.S."/>
            <person name="Alvarez Arevalo M."/>
            <person name="Sterndorff E.B."/>
            <person name="Faurdal D."/>
            <person name="Vuksanovic O."/>
            <person name="Mourched A.-S."/>
            <person name="Charusanti P."/>
            <person name="Shaw S."/>
            <person name="Blin K."/>
            <person name="Weber T."/>
        </authorList>
    </citation>
    <scope>NUCLEOTIDE SEQUENCE</scope>
    <source>
        <strain evidence="1">NBC_01482</strain>
    </source>
</reference>
<dbReference type="EMBL" id="CP109441">
    <property type="protein sequence ID" value="WUV42675.1"/>
    <property type="molecule type" value="Genomic_DNA"/>
</dbReference>
<accession>A0ABZ1YHH5</accession>
<sequence length="275" mass="29176">MTVQPAGGPLRSIARVLLIISALVGMVMPTVPAAFGAPISDDVTAGKIDELLALRAASPGASKGELIERLSGRLLGTPYGADMLIGSADQPEQLVIDLRRVDCFTYLDYVEALSRSTDRDQFVANLIATRYADSRVEFQQRKHFFSDWSHTARIAATDITGTLSPAAVTVTKHLNAKADGGTYLPGLPVVDRGITYIPGAAVDESVIGGLRTGDYIGAYADQPGLDVTHVGIFVMTPSGPVFRNASSLAANNKVVDSPFADYVRTTPGIMVLRAQ</sequence>
<keyword evidence="2" id="KW-1185">Reference proteome</keyword>
<gene>
    <name evidence="1" type="ORF">OG563_25815</name>
</gene>
<dbReference type="Proteomes" id="UP001432062">
    <property type="component" value="Chromosome"/>
</dbReference>
<proteinExistence type="predicted"/>
<dbReference type="SUPFAM" id="SSF54001">
    <property type="entry name" value="Cysteine proteinases"/>
    <property type="match status" value="1"/>
</dbReference>
<dbReference type="InterPro" id="IPR038765">
    <property type="entry name" value="Papain-like_cys_pep_sf"/>
</dbReference>
<evidence type="ECO:0000313" key="1">
    <source>
        <dbReference type="EMBL" id="WUV42675.1"/>
    </source>
</evidence>
<dbReference type="Pfam" id="PF07313">
    <property type="entry name" value="AmiA-like"/>
    <property type="match status" value="1"/>
</dbReference>
<dbReference type="Gene3D" id="2.30.260.10">
    <property type="entry name" value="putative xylanase like domain"/>
    <property type="match status" value="1"/>
</dbReference>